<keyword evidence="8" id="KW-1185">Reference proteome</keyword>
<keyword evidence="5" id="KW-0472">Membrane</keyword>
<keyword evidence="2 6" id="KW-0732">Signal</keyword>
<reference evidence="7" key="1">
    <citation type="submission" date="2019-05" db="EMBL/GenBank/DDBJ databases">
        <title>Annotation for the trematode Fasciolopsis buski.</title>
        <authorList>
            <person name="Choi Y.-J."/>
        </authorList>
    </citation>
    <scope>NUCLEOTIDE SEQUENCE</scope>
    <source>
        <strain evidence="7">HT</strain>
        <tissue evidence="7">Whole worm</tissue>
    </source>
</reference>
<dbReference type="SUPFAM" id="SSF52058">
    <property type="entry name" value="L domain-like"/>
    <property type="match status" value="1"/>
</dbReference>
<feature type="signal peptide" evidence="6">
    <location>
        <begin position="1"/>
        <end position="25"/>
    </location>
</feature>
<gene>
    <name evidence="7" type="ORF">FBUS_01907</name>
</gene>
<dbReference type="PANTHER" id="PTHR24369:SF210">
    <property type="entry name" value="CHAOPTIN-RELATED"/>
    <property type="match status" value="1"/>
</dbReference>
<dbReference type="AlphaFoldDB" id="A0A8E0RT13"/>
<keyword evidence="1" id="KW-0433">Leucine-rich repeat</keyword>
<evidence type="ECO:0000313" key="8">
    <source>
        <dbReference type="Proteomes" id="UP000728185"/>
    </source>
</evidence>
<feature type="region of interest" description="Disordered" evidence="4">
    <location>
        <begin position="628"/>
        <end position="654"/>
    </location>
</feature>
<proteinExistence type="predicted"/>
<dbReference type="OrthoDB" id="1394818at2759"/>
<sequence length="787" mass="86988">MKHYLCSCLIVTVFLLSLPVSKVRGERSSCPIQCICVENRMNCERSGLKSLPPPFRLHLETLHVANQTFDKTRLGPSELAVYTSPEYGGQVILKKLFIRFCNIKSIEPKAFRALGSTLEMVDLSGNPLINIGAYAFAGLGPLTLVLDYIEQPEFDNEAFEDCRIKSLMMQYSNLTTLPIQPLLSLATKGRLEKLLLRGNRFRHLDSECERLFDRLIYFELDENPWHCDCQLTWLIRRYRLMLESRTRGTRYRGPQSDTGPEINQPRCSSPQSLVGRRFTDLITDMSEVYGTSPSVVQSRVLAPPTILHCAPPQIERLDIDLEQFIPSEKQEPSVNTDHQREELKPTAHLRCAVRGSAQLSVVWRYHHPGLGPTSLPNTSVTKRQGYDRINRLPVNNNFDSWLDGRHEAETALRVEKSGELDIYSCLGQDVIGNVSALIRIQWPLNPIYAPKAISPVGSINQGEETNMGTGNHSQEAAISPDWATKVIMSSQSALYAPQFSLSQLLGAIAGTFLSTVLLFFIVHWTLHCRMTERVQHKQFPSEKQTTTNLVASVGLSPAGTSSSSSNTKLVSTVKINDTSAHPSSTTIPMQINPEALSLNANLFNAHAYHQLINGGLPNMDTHTMPIAMSHGVGGSDQTKSTSQPEDGSTSQSTAYEPVAYSEAKPITYDIPWMVNIQHPQSRGPNEQQIPLLLSGMLTDVNRYVETPVSSHSGLIQSALMIPPPPPIPQPSLPPSAQSSLTLTNGTCTRNPSMTPKDSNLFALQATGYPYPGIVTNSALFDSSPSST</sequence>
<keyword evidence="7" id="KW-0675">Receptor</keyword>
<dbReference type="GO" id="GO:0005886">
    <property type="term" value="C:plasma membrane"/>
    <property type="evidence" value="ECO:0007669"/>
    <property type="project" value="TreeGrafter"/>
</dbReference>
<keyword evidence="5" id="KW-1133">Transmembrane helix</keyword>
<evidence type="ECO:0000256" key="4">
    <source>
        <dbReference type="SAM" id="MobiDB-lite"/>
    </source>
</evidence>
<dbReference type="PANTHER" id="PTHR24369">
    <property type="entry name" value="ANTIGEN BSP, PUTATIVE-RELATED"/>
    <property type="match status" value="1"/>
</dbReference>
<feature type="transmembrane region" description="Helical" evidence="5">
    <location>
        <begin position="504"/>
        <end position="526"/>
    </location>
</feature>
<evidence type="ECO:0000313" key="7">
    <source>
        <dbReference type="EMBL" id="KAA0192808.1"/>
    </source>
</evidence>
<feature type="compositionally biased region" description="Polar residues" evidence="4">
    <location>
        <begin position="635"/>
        <end position="654"/>
    </location>
</feature>
<evidence type="ECO:0000256" key="6">
    <source>
        <dbReference type="SAM" id="SignalP"/>
    </source>
</evidence>
<comment type="caution">
    <text evidence="7">The sequence shown here is derived from an EMBL/GenBank/DDBJ whole genome shotgun (WGS) entry which is preliminary data.</text>
</comment>
<evidence type="ECO:0000256" key="2">
    <source>
        <dbReference type="ARBA" id="ARBA00022729"/>
    </source>
</evidence>
<evidence type="ECO:0000256" key="3">
    <source>
        <dbReference type="ARBA" id="ARBA00022737"/>
    </source>
</evidence>
<accession>A0A8E0RT13</accession>
<feature type="chain" id="PRO_5034275961" evidence="6">
    <location>
        <begin position="26"/>
        <end position="787"/>
    </location>
</feature>
<evidence type="ECO:0000256" key="5">
    <source>
        <dbReference type="SAM" id="Phobius"/>
    </source>
</evidence>
<protein>
    <submittedName>
        <fullName evidence="7">Reticulon-4 receptor 2</fullName>
    </submittedName>
</protein>
<dbReference type="InterPro" id="IPR050541">
    <property type="entry name" value="LRR_TM_domain-containing"/>
</dbReference>
<keyword evidence="3" id="KW-0677">Repeat</keyword>
<feature type="region of interest" description="Disordered" evidence="4">
    <location>
        <begin position="248"/>
        <end position="271"/>
    </location>
</feature>
<dbReference type="InterPro" id="IPR032675">
    <property type="entry name" value="LRR_dom_sf"/>
</dbReference>
<evidence type="ECO:0000256" key="1">
    <source>
        <dbReference type="ARBA" id="ARBA00022614"/>
    </source>
</evidence>
<dbReference type="Gene3D" id="3.80.10.10">
    <property type="entry name" value="Ribonuclease Inhibitor"/>
    <property type="match status" value="2"/>
</dbReference>
<keyword evidence="5" id="KW-0812">Transmembrane</keyword>
<name>A0A8E0RT13_9TREM</name>
<organism evidence="7 8">
    <name type="scientific">Fasciolopsis buskii</name>
    <dbReference type="NCBI Taxonomy" id="27845"/>
    <lineage>
        <taxon>Eukaryota</taxon>
        <taxon>Metazoa</taxon>
        <taxon>Spiralia</taxon>
        <taxon>Lophotrochozoa</taxon>
        <taxon>Platyhelminthes</taxon>
        <taxon>Trematoda</taxon>
        <taxon>Digenea</taxon>
        <taxon>Plagiorchiida</taxon>
        <taxon>Echinostomata</taxon>
        <taxon>Echinostomatoidea</taxon>
        <taxon>Fasciolidae</taxon>
        <taxon>Fasciolopsis</taxon>
    </lineage>
</organism>
<dbReference type="EMBL" id="LUCM01005453">
    <property type="protein sequence ID" value="KAA0192808.1"/>
    <property type="molecule type" value="Genomic_DNA"/>
</dbReference>
<dbReference type="Proteomes" id="UP000728185">
    <property type="component" value="Unassembled WGS sequence"/>
</dbReference>